<evidence type="ECO:0000256" key="5">
    <source>
        <dbReference type="ARBA" id="ARBA00023136"/>
    </source>
</evidence>
<dbReference type="PANTHER" id="PTHR30618:SF2">
    <property type="entry name" value="ALLANTOIN PERMEASE-RELATED"/>
    <property type="match status" value="1"/>
</dbReference>
<proteinExistence type="inferred from homology"/>
<feature type="transmembrane region" description="Helical" evidence="7">
    <location>
        <begin position="180"/>
        <end position="200"/>
    </location>
</feature>
<feature type="transmembrane region" description="Helical" evidence="7">
    <location>
        <begin position="509"/>
        <end position="528"/>
    </location>
</feature>
<feature type="compositionally biased region" description="Low complexity" evidence="6">
    <location>
        <begin position="51"/>
        <end position="60"/>
    </location>
</feature>
<name>A0A8E2F7K8_9PEZI</name>
<keyword evidence="9" id="KW-1185">Reference proteome</keyword>
<feature type="transmembrane region" description="Helical" evidence="7">
    <location>
        <begin position="308"/>
        <end position="328"/>
    </location>
</feature>
<evidence type="ECO:0000256" key="2">
    <source>
        <dbReference type="ARBA" id="ARBA00008974"/>
    </source>
</evidence>
<evidence type="ECO:0000313" key="8">
    <source>
        <dbReference type="EMBL" id="OCL12037.1"/>
    </source>
</evidence>
<feature type="transmembrane region" description="Helical" evidence="7">
    <location>
        <begin position="479"/>
        <end position="497"/>
    </location>
</feature>
<comment type="similarity">
    <text evidence="2">Belongs to the purine-cytosine permease (2.A.39) family.</text>
</comment>
<feature type="non-terminal residue" evidence="8">
    <location>
        <position position="636"/>
    </location>
</feature>
<dbReference type="OrthoDB" id="2018619at2759"/>
<dbReference type="FunFam" id="1.10.4160.10:FF:000001">
    <property type="entry name" value="Uracil permease, putative"/>
    <property type="match status" value="1"/>
</dbReference>
<dbReference type="GO" id="GO:0005886">
    <property type="term" value="C:plasma membrane"/>
    <property type="evidence" value="ECO:0007669"/>
    <property type="project" value="TreeGrafter"/>
</dbReference>
<dbReference type="Pfam" id="PF02133">
    <property type="entry name" value="Transp_cyt_pur"/>
    <property type="match status" value="1"/>
</dbReference>
<dbReference type="InterPro" id="IPR012681">
    <property type="entry name" value="NCS1"/>
</dbReference>
<comment type="subcellular location">
    <subcellularLocation>
        <location evidence="1">Membrane</location>
        <topology evidence="1">Multi-pass membrane protein</topology>
    </subcellularLocation>
</comment>
<feature type="transmembrane region" description="Helical" evidence="7">
    <location>
        <begin position="348"/>
        <end position="368"/>
    </location>
</feature>
<dbReference type="CDD" id="cd11482">
    <property type="entry name" value="SLC-NCS1sbd_NRT1-like"/>
    <property type="match status" value="1"/>
</dbReference>
<organism evidence="8 9">
    <name type="scientific">Glonium stellatum</name>
    <dbReference type="NCBI Taxonomy" id="574774"/>
    <lineage>
        <taxon>Eukaryota</taxon>
        <taxon>Fungi</taxon>
        <taxon>Dikarya</taxon>
        <taxon>Ascomycota</taxon>
        <taxon>Pezizomycotina</taxon>
        <taxon>Dothideomycetes</taxon>
        <taxon>Pleosporomycetidae</taxon>
        <taxon>Gloniales</taxon>
        <taxon>Gloniaceae</taxon>
        <taxon>Glonium</taxon>
    </lineage>
</organism>
<accession>A0A8E2F7K8</accession>
<dbReference type="Proteomes" id="UP000250140">
    <property type="component" value="Unassembled WGS sequence"/>
</dbReference>
<feature type="compositionally biased region" description="Basic and acidic residues" evidence="6">
    <location>
        <begin position="37"/>
        <end position="46"/>
    </location>
</feature>
<dbReference type="GO" id="GO:0015205">
    <property type="term" value="F:nucleobase transmembrane transporter activity"/>
    <property type="evidence" value="ECO:0007669"/>
    <property type="project" value="TreeGrafter"/>
</dbReference>
<dbReference type="AlphaFoldDB" id="A0A8E2F7K8"/>
<evidence type="ECO:0000256" key="3">
    <source>
        <dbReference type="ARBA" id="ARBA00022692"/>
    </source>
</evidence>
<evidence type="ECO:0000256" key="1">
    <source>
        <dbReference type="ARBA" id="ARBA00004141"/>
    </source>
</evidence>
<keyword evidence="3 7" id="KW-0812">Transmembrane</keyword>
<dbReference type="PANTHER" id="PTHR30618">
    <property type="entry name" value="NCS1 FAMILY PURINE/PYRIMIDINE TRANSPORTER"/>
    <property type="match status" value="1"/>
</dbReference>
<keyword evidence="5 7" id="KW-0472">Membrane</keyword>
<evidence type="ECO:0000256" key="4">
    <source>
        <dbReference type="ARBA" id="ARBA00022989"/>
    </source>
</evidence>
<dbReference type="NCBIfam" id="TIGR00800">
    <property type="entry name" value="ncs1"/>
    <property type="match status" value="1"/>
</dbReference>
<sequence>MPRTHSEDGPGIELSDYYPPRPSSSASVDSDSGPEARTTKTDHQERQPLIPASSSASSPSTPRHSCGGGVYQAASSSSRRRAYIPRPAAAALSDADEDSVFDFIMEKVRDTKVAYYLDKLAVESEPGLTTAQLMLFNHDLKPVEPERRQWGPWNFVGFWVADSFNINTWMISSSMIVAGLSWWQSWLCVWIGYAISAAFVCSTGRIGAMYHIPFPVVSRSSFGIWGALWPVFNRAAMACIWYGVQAWIGGNCVYLMIRAIWNDWRPDNIHNGIPASGTNTVMFTSFFLFWAGSLPAIWFPVHKIRHLFTVKAYFVPTAGVSFFIWAIVRAKGIGPIVHQPGTAHGSALGWQMVKGIMSSIANFATLIVNDPDFARFAQKPRDALWSQLFTIPIGFAVTSFIGIIVSSSSTVIFGGAPIWNPLDLLERFLIEGGSGQRFGVFVIATAFTLAQLGTNIAANSVSAGTDMTALLPRFLNIRRGGYICALVGLAMCPWNLLKSSNSFTTYLSAYSVFLSSIAGVIVADYYAVRRGYLDVRQLYSARPAAPYYFALGVHWRGYAAYVAGILVNVVGFAGAVGRTVPVGAAYVYDLNFFAGFIVAAVVYVALCRLSPVPACSERWLEVGDEIRNVSVAYGAD</sequence>
<protein>
    <submittedName>
        <fullName evidence="8">Uracil permease-like protein</fullName>
    </submittedName>
</protein>
<dbReference type="InterPro" id="IPR045225">
    <property type="entry name" value="Uracil/uridine/allantoin_perm"/>
</dbReference>
<feature type="transmembrane region" description="Helical" evidence="7">
    <location>
        <begin position="438"/>
        <end position="458"/>
    </location>
</feature>
<keyword evidence="4 7" id="KW-1133">Transmembrane helix</keyword>
<evidence type="ECO:0000256" key="7">
    <source>
        <dbReference type="SAM" id="Phobius"/>
    </source>
</evidence>
<feature type="transmembrane region" description="Helical" evidence="7">
    <location>
        <begin position="281"/>
        <end position="301"/>
    </location>
</feature>
<dbReference type="Gene3D" id="1.10.4160.10">
    <property type="entry name" value="Hydantoin permease"/>
    <property type="match status" value="1"/>
</dbReference>
<evidence type="ECO:0000313" key="9">
    <source>
        <dbReference type="Proteomes" id="UP000250140"/>
    </source>
</evidence>
<dbReference type="InterPro" id="IPR001248">
    <property type="entry name" value="Pur-cyt_permease"/>
</dbReference>
<feature type="transmembrane region" description="Helical" evidence="7">
    <location>
        <begin position="389"/>
        <end position="418"/>
    </location>
</feature>
<reference evidence="8 9" key="1">
    <citation type="journal article" date="2016" name="Nat. Commun.">
        <title>Ectomycorrhizal ecology is imprinted in the genome of the dominant symbiotic fungus Cenococcum geophilum.</title>
        <authorList>
            <consortium name="DOE Joint Genome Institute"/>
            <person name="Peter M."/>
            <person name="Kohler A."/>
            <person name="Ohm R.A."/>
            <person name="Kuo A."/>
            <person name="Krutzmann J."/>
            <person name="Morin E."/>
            <person name="Arend M."/>
            <person name="Barry K.W."/>
            <person name="Binder M."/>
            <person name="Choi C."/>
            <person name="Clum A."/>
            <person name="Copeland A."/>
            <person name="Grisel N."/>
            <person name="Haridas S."/>
            <person name="Kipfer T."/>
            <person name="LaButti K."/>
            <person name="Lindquist E."/>
            <person name="Lipzen A."/>
            <person name="Maire R."/>
            <person name="Meier B."/>
            <person name="Mihaltcheva S."/>
            <person name="Molinier V."/>
            <person name="Murat C."/>
            <person name="Poggeler S."/>
            <person name="Quandt C.A."/>
            <person name="Sperisen C."/>
            <person name="Tritt A."/>
            <person name="Tisserant E."/>
            <person name="Crous P.W."/>
            <person name="Henrissat B."/>
            <person name="Nehls U."/>
            <person name="Egli S."/>
            <person name="Spatafora J.W."/>
            <person name="Grigoriev I.V."/>
            <person name="Martin F.M."/>
        </authorList>
    </citation>
    <scope>NUCLEOTIDE SEQUENCE [LARGE SCALE GENOMIC DNA]</scope>
    <source>
        <strain evidence="8 9">CBS 207.34</strain>
    </source>
</reference>
<feature type="transmembrane region" description="Helical" evidence="7">
    <location>
        <begin position="586"/>
        <end position="606"/>
    </location>
</feature>
<dbReference type="EMBL" id="KV748939">
    <property type="protein sequence ID" value="OCL12037.1"/>
    <property type="molecule type" value="Genomic_DNA"/>
</dbReference>
<evidence type="ECO:0000256" key="6">
    <source>
        <dbReference type="SAM" id="MobiDB-lite"/>
    </source>
</evidence>
<feature type="transmembrane region" description="Helical" evidence="7">
    <location>
        <begin position="239"/>
        <end position="261"/>
    </location>
</feature>
<feature type="transmembrane region" description="Helical" evidence="7">
    <location>
        <begin position="558"/>
        <end position="580"/>
    </location>
</feature>
<feature type="region of interest" description="Disordered" evidence="6">
    <location>
        <begin position="1"/>
        <end position="73"/>
    </location>
</feature>
<gene>
    <name evidence="8" type="ORF">AOQ84DRAFT_286000</name>
</gene>